<gene>
    <name evidence="2" type="ORF">GCM10023168_05160</name>
</gene>
<sequence>MTAITHPTTVAAQTTPPRLWRVAGALALAHVALFAVGIIIRGAPTTVPGQEGIEHSWSTGPLERVLAGMWVDLMAFVVLLPVVVFLARAIGRTEAGAWASRTAGAAGLAYVVTVAGAGFAAGAAATWGTAHGLDLDTALAVNNIRNFTYFTGATLLGVHALGTGIAALADGVMARWVGWAGVLVGVVALLTGPLAAIGVGTVGFPLWMLWFVALAVTMLRGKPAPA</sequence>
<keyword evidence="3" id="KW-1185">Reference proteome</keyword>
<reference evidence="3" key="1">
    <citation type="journal article" date="2019" name="Int. J. Syst. Evol. Microbiol.">
        <title>The Global Catalogue of Microorganisms (GCM) 10K type strain sequencing project: providing services to taxonomists for standard genome sequencing and annotation.</title>
        <authorList>
            <consortium name="The Broad Institute Genomics Platform"/>
            <consortium name="The Broad Institute Genome Sequencing Center for Infectious Disease"/>
            <person name="Wu L."/>
            <person name="Ma J."/>
        </authorList>
    </citation>
    <scope>NUCLEOTIDE SEQUENCE [LARGE SCALE GENOMIC DNA]</scope>
    <source>
        <strain evidence="3">JCM 17809</strain>
    </source>
</reference>
<evidence type="ECO:0000313" key="2">
    <source>
        <dbReference type="EMBL" id="GAA4398784.1"/>
    </source>
</evidence>
<proteinExistence type="predicted"/>
<feature type="transmembrane region" description="Helical" evidence="1">
    <location>
        <begin position="176"/>
        <end position="196"/>
    </location>
</feature>
<keyword evidence="1" id="KW-0472">Membrane</keyword>
<feature type="transmembrane region" description="Helical" evidence="1">
    <location>
        <begin position="65"/>
        <end position="87"/>
    </location>
</feature>
<dbReference type="RefSeq" id="WP_345201942.1">
    <property type="nucleotide sequence ID" value="NZ_BAABGM010000003.1"/>
</dbReference>
<keyword evidence="1" id="KW-0812">Transmembrane</keyword>
<protein>
    <recommendedName>
        <fullName evidence="4">DUF4386 family protein</fullName>
    </recommendedName>
</protein>
<feature type="transmembrane region" description="Helical" evidence="1">
    <location>
        <begin position="19"/>
        <end position="40"/>
    </location>
</feature>
<evidence type="ECO:0000256" key="1">
    <source>
        <dbReference type="SAM" id="Phobius"/>
    </source>
</evidence>
<feature type="transmembrane region" description="Helical" evidence="1">
    <location>
        <begin position="202"/>
        <end position="219"/>
    </location>
</feature>
<feature type="transmembrane region" description="Helical" evidence="1">
    <location>
        <begin position="147"/>
        <end position="169"/>
    </location>
</feature>
<organism evidence="2 3">
    <name type="scientific">Fodinibacter luteus</name>
    <dbReference type="NCBI Taxonomy" id="552064"/>
    <lineage>
        <taxon>Bacteria</taxon>
        <taxon>Bacillati</taxon>
        <taxon>Actinomycetota</taxon>
        <taxon>Actinomycetes</taxon>
        <taxon>Micrococcales</taxon>
        <taxon>Intrasporangiaceae</taxon>
        <taxon>Fodinibacter (ex Wang et al. 2009)</taxon>
    </lineage>
</organism>
<name>A0ABP8K041_9MICO</name>
<feature type="transmembrane region" description="Helical" evidence="1">
    <location>
        <begin position="108"/>
        <end position="127"/>
    </location>
</feature>
<evidence type="ECO:0008006" key="4">
    <source>
        <dbReference type="Google" id="ProtNLM"/>
    </source>
</evidence>
<dbReference type="EMBL" id="BAABGM010000003">
    <property type="protein sequence ID" value="GAA4398784.1"/>
    <property type="molecule type" value="Genomic_DNA"/>
</dbReference>
<dbReference type="Proteomes" id="UP001500945">
    <property type="component" value="Unassembled WGS sequence"/>
</dbReference>
<comment type="caution">
    <text evidence="2">The sequence shown here is derived from an EMBL/GenBank/DDBJ whole genome shotgun (WGS) entry which is preliminary data.</text>
</comment>
<evidence type="ECO:0000313" key="3">
    <source>
        <dbReference type="Proteomes" id="UP001500945"/>
    </source>
</evidence>
<accession>A0ABP8K041</accession>
<keyword evidence="1" id="KW-1133">Transmembrane helix</keyword>